<dbReference type="GO" id="GO:0016787">
    <property type="term" value="F:hydrolase activity"/>
    <property type="evidence" value="ECO:0007669"/>
    <property type="project" value="UniProtKB-KW"/>
</dbReference>
<dbReference type="AlphaFoldDB" id="A0A3E1NI96"/>
<dbReference type="SUPFAM" id="SSF56601">
    <property type="entry name" value="beta-lactamase/transpeptidase-like"/>
    <property type="match status" value="1"/>
</dbReference>
<keyword evidence="4" id="KW-1185">Reference proteome</keyword>
<dbReference type="Proteomes" id="UP000261284">
    <property type="component" value="Unassembled WGS sequence"/>
</dbReference>
<dbReference type="PANTHER" id="PTHR46825:SF8">
    <property type="entry name" value="BETA-LACTAMASE-RELATED"/>
    <property type="match status" value="1"/>
</dbReference>
<keyword evidence="1" id="KW-0732">Signal</keyword>
<dbReference type="PANTHER" id="PTHR46825">
    <property type="entry name" value="D-ALANYL-D-ALANINE-CARBOXYPEPTIDASE/ENDOPEPTIDASE AMPH"/>
    <property type="match status" value="1"/>
</dbReference>
<dbReference type="EMBL" id="QTJU01000004">
    <property type="protein sequence ID" value="RFM27650.1"/>
    <property type="molecule type" value="Genomic_DNA"/>
</dbReference>
<name>A0A3E1NI96_9BACT</name>
<comment type="caution">
    <text evidence="3">The sequence shown here is derived from an EMBL/GenBank/DDBJ whole genome shotgun (WGS) entry which is preliminary data.</text>
</comment>
<protein>
    <submittedName>
        <fullName evidence="3">Class A beta-lactamase-related serine hydrolase</fullName>
    </submittedName>
</protein>
<dbReference type="InterPro" id="IPR001466">
    <property type="entry name" value="Beta-lactam-related"/>
</dbReference>
<feature type="chain" id="PRO_5017720193" evidence="1">
    <location>
        <begin position="28"/>
        <end position="367"/>
    </location>
</feature>
<feature type="domain" description="Beta-lactamase-related" evidence="2">
    <location>
        <begin position="42"/>
        <end position="357"/>
    </location>
</feature>
<evidence type="ECO:0000313" key="4">
    <source>
        <dbReference type="Proteomes" id="UP000261284"/>
    </source>
</evidence>
<keyword evidence="3" id="KW-0378">Hydrolase</keyword>
<accession>A0A3E1NI96</accession>
<evidence type="ECO:0000259" key="2">
    <source>
        <dbReference type="Pfam" id="PF00144"/>
    </source>
</evidence>
<dbReference type="RefSeq" id="WP_116847729.1">
    <property type="nucleotide sequence ID" value="NZ_QTJU01000004.1"/>
</dbReference>
<dbReference type="Pfam" id="PF00144">
    <property type="entry name" value="Beta-lactamase"/>
    <property type="match status" value="1"/>
</dbReference>
<dbReference type="InterPro" id="IPR012338">
    <property type="entry name" value="Beta-lactam/transpept-like"/>
</dbReference>
<feature type="signal peptide" evidence="1">
    <location>
        <begin position="1"/>
        <end position="27"/>
    </location>
</feature>
<sequence length="367" mass="40284">MNQLNRIHRLLLVCCAVAALMPVIVHAQSGRADAIRTLAALFMRDSTHVGLSIGVFDSGHTETYFYGTINKKTKAKADEHTLYEIGSITKSFTGILLGQAVVDGKLNLNDPVSKYLGEGYENLAYNNKPVTIIHLANHTAGFPKNVPDYPGTYTADEIFKVYRDYSEAQFLTDLKEVKLTAEPGAVFRYSNAGTQLLAIILEKLYHADYAALIRKYVTGPAGMSHTATVVNVNDIAQGYDAAGNAMPLLEQWKTIPAAGYLKSNIHDMLRYIAFNINDRNRMAVNLAHTATFRHTDEDGADIGFYWFIKNTTDGERAIMHAGGSFGTTSFCLIEPGLQRGIICIANDAAPGTERALRKLAGEIILME</sequence>
<organism evidence="3 4">
    <name type="scientific">Deminuibacter soli</name>
    <dbReference type="NCBI Taxonomy" id="2291815"/>
    <lineage>
        <taxon>Bacteria</taxon>
        <taxon>Pseudomonadati</taxon>
        <taxon>Bacteroidota</taxon>
        <taxon>Chitinophagia</taxon>
        <taxon>Chitinophagales</taxon>
        <taxon>Chitinophagaceae</taxon>
        <taxon>Deminuibacter</taxon>
    </lineage>
</organism>
<gene>
    <name evidence="3" type="ORF">DXN05_13135</name>
</gene>
<dbReference type="InterPro" id="IPR050491">
    <property type="entry name" value="AmpC-like"/>
</dbReference>
<proteinExistence type="predicted"/>
<dbReference type="OrthoDB" id="9793489at2"/>
<evidence type="ECO:0000313" key="3">
    <source>
        <dbReference type="EMBL" id="RFM27650.1"/>
    </source>
</evidence>
<dbReference type="Gene3D" id="3.40.710.10">
    <property type="entry name" value="DD-peptidase/beta-lactamase superfamily"/>
    <property type="match status" value="1"/>
</dbReference>
<reference evidence="3 4" key="1">
    <citation type="submission" date="2018-08" db="EMBL/GenBank/DDBJ databases">
        <title>Chitinophagaceae sp. K23C18032701, a novel bacterium isolated from forest soil.</title>
        <authorList>
            <person name="Wang C."/>
        </authorList>
    </citation>
    <scope>NUCLEOTIDE SEQUENCE [LARGE SCALE GENOMIC DNA]</scope>
    <source>
        <strain evidence="3 4">K23C18032701</strain>
    </source>
</reference>
<evidence type="ECO:0000256" key="1">
    <source>
        <dbReference type="SAM" id="SignalP"/>
    </source>
</evidence>